<evidence type="ECO:0000256" key="2">
    <source>
        <dbReference type="ARBA" id="ARBA00011814"/>
    </source>
</evidence>
<feature type="compositionally biased region" description="Gly residues" evidence="4">
    <location>
        <begin position="120"/>
        <end position="131"/>
    </location>
</feature>
<evidence type="ECO:0000256" key="4">
    <source>
        <dbReference type="SAM" id="MobiDB-lite"/>
    </source>
</evidence>
<comment type="function">
    <text evidence="3">Required for the function of coenzyme Q in the respiratory chain. May serve as a chaperone or may be involved in the transport of Q6 from its site of synthesis to the catalytic sites of the respiratory complexes.</text>
</comment>
<dbReference type="Pfam" id="PF03364">
    <property type="entry name" value="Polyketide_cyc"/>
    <property type="match status" value="1"/>
</dbReference>
<dbReference type="CDD" id="cd07813">
    <property type="entry name" value="COQ10p_like"/>
    <property type="match status" value="1"/>
</dbReference>
<dbReference type="GO" id="GO:0048039">
    <property type="term" value="F:ubiquinone binding"/>
    <property type="evidence" value="ECO:0007669"/>
    <property type="project" value="InterPro"/>
</dbReference>
<feature type="domain" description="Coenzyme Q-binding protein COQ10 START" evidence="5">
    <location>
        <begin position="181"/>
        <end position="306"/>
    </location>
</feature>
<dbReference type="InterPro" id="IPR005031">
    <property type="entry name" value="COQ10_START"/>
</dbReference>
<name>A0A7R9VGG5_9CHLO</name>
<protein>
    <recommendedName>
        <fullName evidence="5">Coenzyme Q-binding protein COQ10 START domain-containing protein</fullName>
    </recommendedName>
</protein>
<organism evidence="6">
    <name type="scientific">Chlamydomonas euryale</name>
    <dbReference type="NCBI Taxonomy" id="1486919"/>
    <lineage>
        <taxon>Eukaryota</taxon>
        <taxon>Viridiplantae</taxon>
        <taxon>Chlorophyta</taxon>
        <taxon>core chlorophytes</taxon>
        <taxon>Chlorophyceae</taxon>
        <taxon>CS clade</taxon>
        <taxon>Chlamydomonadales</taxon>
        <taxon>Chlamydomonadaceae</taxon>
        <taxon>Chlamydomonas</taxon>
    </lineage>
</organism>
<feature type="region of interest" description="Disordered" evidence="4">
    <location>
        <begin position="104"/>
        <end position="132"/>
    </location>
</feature>
<dbReference type="GO" id="GO:0005739">
    <property type="term" value="C:mitochondrion"/>
    <property type="evidence" value="ECO:0007669"/>
    <property type="project" value="TreeGrafter"/>
</dbReference>
<evidence type="ECO:0000256" key="3">
    <source>
        <dbReference type="ARBA" id="ARBA00024947"/>
    </source>
</evidence>
<evidence type="ECO:0000313" key="6">
    <source>
        <dbReference type="EMBL" id="CAD8294940.1"/>
    </source>
</evidence>
<reference evidence="6" key="1">
    <citation type="submission" date="2021-01" db="EMBL/GenBank/DDBJ databases">
        <authorList>
            <person name="Corre E."/>
            <person name="Pelletier E."/>
            <person name="Niang G."/>
            <person name="Scheremetjew M."/>
            <person name="Finn R."/>
            <person name="Kale V."/>
            <person name="Holt S."/>
            <person name="Cochrane G."/>
            <person name="Meng A."/>
            <person name="Brown T."/>
            <person name="Cohen L."/>
        </authorList>
    </citation>
    <scope>NUCLEOTIDE SEQUENCE</scope>
    <source>
        <strain evidence="6">CCMP219</strain>
    </source>
</reference>
<comment type="similarity">
    <text evidence="1">Belongs to the COQ10 family.</text>
</comment>
<accession>A0A7R9VGG5</accession>
<dbReference type="Gene3D" id="3.30.530.20">
    <property type="match status" value="1"/>
</dbReference>
<sequence length="363" mass="38523">MAAAPGKAACSAARALAKCTSVSAWQQQLAHQQVTHLLQPTQRHVLAAAASTSVPAPTRAAAPSPGASCSFAALGQRHSGDCAGAVTFAAGTVDGVAMRPLASMPRSGSVSSSVSTTSDGCGGRGAGGSAVIGGTRSRGGVWNAHPGGSINVPFGSASRGFFSSSDPEPKKWEQRRLVGWRPDQFYAVVSDVDNYHKFVPWCQKSKVMRKSKPTYFEAELEVGFQVLVERYVSEVTLVPGRMVRSNVRDSMLFHHLDSSWVMEPGPTPASCWLTFKVDFAFNSIIYSNLADLFFSEVVKRMTGAFEGRCEKIYGQSSLMRPRTGGHEAARHRGLCGFAQTGGSGAGGLLMVAPSTTTLLCQRR</sequence>
<dbReference type="PANTHER" id="PTHR12901">
    <property type="entry name" value="SPERM PROTEIN HOMOLOG"/>
    <property type="match status" value="1"/>
</dbReference>
<proteinExistence type="inferred from homology"/>
<dbReference type="SUPFAM" id="SSF55961">
    <property type="entry name" value="Bet v1-like"/>
    <property type="match status" value="1"/>
</dbReference>
<evidence type="ECO:0000256" key="1">
    <source>
        <dbReference type="ARBA" id="ARBA00006885"/>
    </source>
</evidence>
<dbReference type="PANTHER" id="PTHR12901:SF10">
    <property type="entry name" value="COENZYME Q-BINDING PROTEIN COQ10, MITOCHONDRIAL"/>
    <property type="match status" value="1"/>
</dbReference>
<feature type="compositionally biased region" description="Low complexity" evidence="4">
    <location>
        <begin position="107"/>
        <end position="118"/>
    </location>
</feature>
<gene>
    <name evidence="6" type="ORF">CEUR00632_LOCUS12762</name>
</gene>
<dbReference type="AlphaFoldDB" id="A0A7R9VGG5"/>
<dbReference type="InterPro" id="IPR023393">
    <property type="entry name" value="START-like_dom_sf"/>
</dbReference>
<evidence type="ECO:0000259" key="5">
    <source>
        <dbReference type="Pfam" id="PF03364"/>
    </source>
</evidence>
<comment type="subunit">
    <text evidence="2">Interacts with coenzyme Q.</text>
</comment>
<dbReference type="EMBL" id="HBEC01027710">
    <property type="protein sequence ID" value="CAD8294940.1"/>
    <property type="molecule type" value="Transcribed_RNA"/>
</dbReference>
<dbReference type="GO" id="GO:0045333">
    <property type="term" value="P:cellular respiration"/>
    <property type="evidence" value="ECO:0007669"/>
    <property type="project" value="InterPro"/>
</dbReference>
<dbReference type="InterPro" id="IPR044996">
    <property type="entry name" value="COQ10-like"/>
</dbReference>